<keyword evidence="2 11" id="KW-0479">Metal-binding</keyword>
<evidence type="ECO:0000256" key="8">
    <source>
        <dbReference type="ARBA" id="ARBA00023163"/>
    </source>
</evidence>
<evidence type="ECO:0000256" key="2">
    <source>
        <dbReference type="ARBA" id="ARBA00022723"/>
    </source>
</evidence>
<organism evidence="14">
    <name type="scientific">Clastoptera arizonana</name>
    <name type="common">Arizona spittle bug</name>
    <dbReference type="NCBI Taxonomy" id="38151"/>
    <lineage>
        <taxon>Eukaryota</taxon>
        <taxon>Metazoa</taxon>
        <taxon>Ecdysozoa</taxon>
        <taxon>Arthropoda</taxon>
        <taxon>Hexapoda</taxon>
        <taxon>Insecta</taxon>
        <taxon>Pterygota</taxon>
        <taxon>Neoptera</taxon>
        <taxon>Paraneoptera</taxon>
        <taxon>Hemiptera</taxon>
        <taxon>Auchenorrhyncha</taxon>
        <taxon>Cercopoidea</taxon>
        <taxon>Clastopteridae</taxon>
        <taxon>Clastoptera</taxon>
    </lineage>
</organism>
<evidence type="ECO:0000256" key="11">
    <source>
        <dbReference type="PROSITE-ProRule" id="PRU01263"/>
    </source>
</evidence>
<feature type="domain" description="C2H2-type" evidence="12">
    <location>
        <begin position="216"/>
        <end position="244"/>
    </location>
</feature>
<feature type="domain" description="C2H2-type" evidence="12">
    <location>
        <begin position="455"/>
        <end position="482"/>
    </location>
</feature>
<feature type="domain" description="C2H2-type" evidence="12">
    <location>
        <begin position="386"/>
        <end position="413"/>
    </location>
</feature>
<dbReference type="Pfam" id="PF00096">
    <property type="entry name" value="zf-C2H2"/>
    <property type="match status" value="9"/>
</dbReference>
<evidence type="ECO:0000256" key="5">
    <source>
        <dbReference type="ARBA" id="ARBA00022833"/>
    </source>
</evidence>
<feature type="domain" description="C2H2-type" evidence="12">
    <location>
        <begin position="329"/>
        <end position="356"/>
    </location>
</feature>
<dbReference type="PROSITE" id="PS50157">
    <property type="entry name" value="ZINC_FINGER_C2H2_2"/>
    <property type="match status" value="13"/>
</dbReference>
<evidence type="ECO:0000256" key="10">
    <source>
        <dbReference type="PROSITE-ProRule" id="PRU00042"/>
    </source>
</evidence>
<dbReference type="InterPro" id="IPR050758">
    <property type="entry name" value="Znf_C2H2-type"/>
</dbReference>
<dbReference type="GO" id="GO:0003677">
    <property type="term" value="F:DNA binding"/>
    <property type="evidence" value="ECO:0007669"/>
    <property type="project" value="UniProtKB-KW"/>
</dbReference>
<evidence type="ECO:0000256" key="7">
    <source>
        <dbReference type="ARBA" id="ARBA00023125"/>
    </source>
</evidence>
<feature type="domain" description="C2H2-type" evidence="12">
    <location>
        <begin position="414"/>
        <end position="442"/>
    </location>
</feature>
<evidence type="ECO:0000313" key="14">
    <source>
        <dbReference type="EMBL" id="JAS10671.1"/>
    </source>
</evidence>
<dbReference type="InterPro" id="IPR036236">
    <property type="entry name" value="Znf_C2H2_sf"/>
</dbReference>
<feature type="binding site" evidence="11">
    <location>
        <position position="47"/>
    </location>
    <ligand>
        <name>Zn(2+)</name>
        <dbReference type="ChEBI" id="CHEBI:29105"/>
    </ligand>
</feature>
<dbReference type="SUPFAM" id="SSF57667">
    <property type="entry name" value="beta-beta-alpha zinc fingers"/>
    <property type="match status" value="8"/>
</dbReference>
<dbReference type="GO" id="GO:0005634">
    <property type="term" value="C:nucleus"/>
    <property type="evidence" value="ECO:0007669"/>
    <property type="project" value="UniProtKB-SubCell"/>
</dbReference>
<dbReference type="AlphaFoldDB" id="A0A1B6CAZ8"/>
<keyword evidence="9" id="KW-0539">Nucleus</keyword>
<keyword evidence="8" id="KW-0804">Transcription</keyword>
<dbReference type="FunFam" id="3.30.160.60:FF:000340">
    <property type="entry name" value="zinc finger protein 473 isoform X1"/>
    <property type="match status" value="1"/>
</dbReference>
<comment type="subcellular location">
    <subcellularLocation>
        <location evidence="1">Nucleus</location>
    </subcellularLocation>
</comment>
<reference evidence="14" key="1">
    <citation type="submission" date="2015-12" db="EMBL/GenBank/DDBJ databases">
        <title>De novo transcriptome assembly of four potential Pierce s Disease insect vectors from Arizona vineyards.</title>
        <authorList>
            <person name="Tassone E.E."/>
        </authorList>
    </citation>
    <scope>NUCLEOTIDE SEQUENCE</scope>
</reference>
<dbReference type="Gene3D" id="3.30.160.60">
    <property type="entry name" value="Classic Zinc Finger"/>
    <property type="match status" value="11"/>
</dbReference>
<dbReference type="PROSITE" id="PS00028">
    <property type="entry name" value="ZINC_FINGER_C2H2_1"/>
    <property type="match status" value="11"/>
</dbReference>
<feature type="domain" description="C2H2-type" evidence="12">
    <location>
        <begin position="249"/>
        <end position="272"/>
    </location>
</feature>
<dbReference type="Gene3D" id="3.40.1800.20">
    <property type="match status" value="1"/>
</dbReference>
<evidence type="ECO:0008006" key="15">
    <source>
        <dbReference type="Google" id="ProtNLM"/>
    </source>
</evidence>
<feature type="domain" description="C2H2-type" evidence="12">
    <location>
        <begin position="301"/>
        <end position="328"/>
    </location>
</feature>
<keyword evidence="6" id="KW-0805">Transcription regulation</keyword>
<keyword evidence="4 10" id="KW-0863">Zinc-finger</keyword>
<dbReference type="Pfam" id="PF12874">
    <property type="entry name" value="zf-met"/>
    <property type="match status" value="1"/>
</dbReference>
<feature type="binding site" evidence="11">
    <location>
        <position position="50"/>
    </location>
    <ligand>
        <name>Zn(2+)</name>
        <dbReference type="ChEBI" id="CHEBI:29105"/>
    </ligand>
</feature>
<dbReference type="GO" id="GO:0008270">
    <property type="term" value="F:zinc ion binding"/>
    <property type="evidence" value="ECO:0007669"/>
    <property type="project" value="UniProtKB-UniRule"/>
</dbReference>
<feature type="binding site" evidence="11">
    <location>
        <position position="94"/>
    </location>
    <ligand>
        <name>Zn(2+)</name>
        <dbReference type="ChEBI" id="CHEBI:29105"/>
    </ligand>
</feature>
<evidence type="ECO:0000256" key="1">
    <source>
        <dbReference type="ARBA" id="ARBA00004123"/>
    </source>
</evidence>
<evidence type="ECO:0000259" key="12">
    <source>
        <dbReference type="PROSITE" id="PS50157"/>
    </source>
</evidence>
<feature type="domain" description="C2H2-type" evidence="12">
    <location>
        <begin position="484"/>
        <end position="511"/>
    </location>
</feature>
<keyword evidence="7" id="KW-0238">DNA-binding</keyword>
<proteinExistence type="predicted"/>
<feature type="domain" description="ZAD" evidence="13">
    <location>
        <begin position="45"/>
        <end position="121"/>
    </location>
</feature>
<dbReference type="InterPro" id="IPR012934">
    <property type="entry name" value="Znf_AD"/>
</dbReference>
<dbReference type="FunFam" id="3.30.160.60:FF:000145">
    <property type="entry name" value="Zinc finger protein 574"/>
    <property type="match status" value="1"/>
</dbReference>
<feature type="domain" description="C2H2-type" evidence="12">
    <location>
        <begin position="540"/>
        <end position="567"/>
    </location>
</feature>
<keyword evidence="5 11" id="KW-0862">Zinc</keyword>
<evidence type="ECO:0000256" key="9">
    <source>
        <dbReference type="ARBA" id="ARBA00023242"/>
    </source>
</evidence>
<evidence type="ECO:0000259" key="13">
    <source>
        <dbReference type="PROSITE" id="PS51915"/>
    </source>
</evidence>
<feature type="domain" description="C2H2-type" evidence="12">
    <location>
        <begin position="357"/>
        <end position="384"/>
    </location>
</feature>
<protein>
    <recommendedName>
        <fullName evidence="15">Protein krueppel</fullName>
    </recommendedName>
</protein>
<evidence type="ECO:0000256" key="3">
    <source>
        <dbReference type="ARBA" id="ARBA00022737"/>
    </source>
</evidence>
<sequence length="644" mass="74446">MKVDSENTVFIDGEPIYELEIEEEIMSQDEGQILDESDNNFLFSNLCRFCTNEKGNDGKNIFEDDEAGREITKMINIVFPEKVHINDGLTQFICMKCVLKLEQCYEVFQEFKTADDYFKNRLAKMPFESSQKIIGGSDDNLHKSKTDILLSQSSTEIISNNSENQLKLKAINLMFDDITIRSCDMCSSKFTSVTALTNHKKKCHDLYLATYPKKYYSCRYCPVVFTSLSALQVHTKSKYLRERSKNNIHYCKDCGSIFKRKYLLRAHKRESHKNHICSSCGEAFLFRKSLAQHVQIEHKNTSCSECGKKFKTSYWRMMHEKTHETDNCHLCWICGKVCISKSSLRTHMSLHYSSKSYVCEVCNKELKSASGLKHHMQIHTDRERTFKCNICEKAFTSKVILKQHGLSHSGLKPYACSNCGTQFNRLSNLNYHIKHYCTLKKPMKNQNKKNNIPAYKCEVCKSTFTSKLSFKYHMSRHTGNKTPFDCEECGSAFSSVSNYRQHKRTHADDRPYVCEICGKTFKTKGTLNIHNSTHNNFYPYSCSECNRSFKRMSSLKLHQSVHTGGKPYQCGICYRPFTRKGDAKTHLSRCHKIELIKEEMEEVEYKYAEVVINANDAINIPVVDGEYVIQMADDVEIETSFNTV</sequence>
<feature type="domain" description="C2H2-type" evidence="12">
    <location>
        <begin position="275"/>
        <end position="298"/>
    </location>
</feature>
<accession>A0A1B6CAZ8</accession>
<dbReference type="PROSITE" id="PS51915">
    <property type="entry name" value="ZAD"/>
    <property type="match status" value="1"/>
</dbReference>
<feature type="binding site" evidence="11">
    <location>
        <position position="97"/>
    </location>
    <ligand>
        <name>Zn(2+)</name>
        <dbReference type="ChEBI" id="CHEBI:29105"/>
    </ligand>
</feature>
<keyword evidence="3" id="KW-0677">Repeat</keyword>
<dbReference type="PANTHER" id="PTHR23234:SF10">
    <property type="entry name" value="RIKEN CDNA 6720489N17 GENE-RELATED"/>
    <property type="match status" value="1"/>
</dbReference>
<feature type="domain" description="C2H2-type" evidence="12">
    <location>
        <begin position="181"/>
        <end position="204"/>
    </location>
</feature>
<dbReference type="Pfam" id="PF07776">
    <property type="entry name" value="zf-AD"/>
    <property type="match status" value="1"/>
</dbReference>
<dbReference type="FunFam" id="3.30.160.60:FF:000100">
    <property type="entry name" value="Zinc finger 45-like"/>
    <property type="match status" value="1"/>
</dbReference>
<dbReference type="SMART" id="SM00355">
    <property type="entry name" value="ZnF_C2H2"/>
    <property type="match status" value="14"/>
</dbReference>
<feature type="domain" description="C2H2-type" evidence="12">
    <location>
        <begin position="512"/>
        <end position="539"/>
    </location>
</feature>
<evidence type="ECO:0000256" key="6">
    <source>
        <dbReference type="ARBA" id="ARBA00023015"/>
    </source>
</evidence>
<dbReference type="SUPFAM" id="SSF57716">
    <property type="entry name" value="Glucocorticoid receptor-like (DNA-binding domain)"/>
    <property type="match status" value="1"/>
</dbReference>
<dbReference type="SMART" id="SM00868">
    <property type="entry name" value="zf-AD"/>
    <property type="match status" value="2"/>
</dbReference>
<evidence type="ECO:0000256" key="4">
    <source>
        <dbReference type="ARBA" id="ARBA00022771"/>
    </source>
</evidence>
<name>A0A1B6CAZ8_9HEMI</name>
<dbReference type="EMBL" id="GEDC01026627">
    <property type="protein sequence ID" value="JAS10671.1"/>
    <property type="molecule type" value="Transcribed_RNA"/>
</dbReference>
<dbReference type="Pfam" id="PF13912">
    <property type="entry name" value="zf-C2H2_6"/>
    <property type="match status" value="1"/>
</dbReference>
<dbReference type="PANTHER" id="PTHR23234">
    <property type="entry name" value="ZNF44 PROTEIN"/>
    <property type="match status" value="1"/>
</dbReference>
<dbReference type="FunFam" id="3.30.160.60:FF:000030">
    <property type="entry name" value="Zinc finger protein 628"/>
    <property type="match status" value="1"/>
</dbReference>
<dbReference type="InterPro" id="IPR013087">
    <property type="entry name" value="Znf_C2H2_type"/>
</dbReference>
<gene>
    <name evidence="14" type="ORF">g.40561</name>
</gene>